<dbReference type="EMBL" id="OX451735">
    <property type="protein sequence ID" value="CAI8592594.1"/>
    <property type="molecule type" value="Genomic_DNA"/>
</dbReference>
<feature type="domain" description="BHLH" evidence="6">
    <location>
        <begin position="13"/>
        <end position="65"/>
    </location>
</feature>
<organism evidence="7 8">
    <name type="scientific">Vicia faba</name>
    <name type="common">Broad bean</name>
    <name type="synonym">Faba vulgaris</name>
    <dbReference type="NCBI Taxonomy" id="3906"/>
    <lineage>
        <taxon>Eukaryota</taxon>
        <taxon>Viridiplantae</taxon>
        <taxon>Streptophyta</taxon>
        <taxon>Embryophyta</taxon>
        <taxon>Tracheophyta</taxon>
        <taxon>Spermatophyta</taxon>
        <taxon>Magnoliopsida</taxon>
        <taxon>eudicotyledons</taxon>
        <taxon>Gunneridae</taxon>
        <taxon>Pentapetalae</taxon>
        <taxon>rosids</taxon>
        <taxon>fabids</taxon>
        <taxon>Fabales</taxon>
        <taxon>Fabaceae</taxon>
        <taxon>Papilionoideae</taxon>
        <taxon>50 kb inversion clade</taxon>
        <taxon>NPAAA clade</taxon>
        <taxon>Hologalegina</taxon>
        <taxon>IRL clade</taxon>
        <taxon>Fabeae</taxon>
        <taxon>Vicia</taxon>
    </lineage>
</organism>
<reference evidence="7 8" key="1">
    <citation type="submission" date="2023-01" db="EMBL/GenBank/DDBJ databases">
        <authorList>
            <person name="Kreplak J."/>
        </authorList>
    </citation>
    <scope>NUCLEOTIDE SEQUENCE [LARGE SCALE GENOMIC DNA]</scope>
</reference>
<feature type="region of interest" description="Disordered" evidence="5">
    <location>
        <begin position="76"/>
        <end position="103"/>
    </location>
</feature>
<evidence type="ECO:0000313" key="7">
    <source>
        <dbReference type="EMBL" id="CAI8592594.1"/>
    </source>
</evidence>
<dbReference type="PROSITE" id="PS50888">
    <property type="entry name" value="BHLH"/>
    <property type="match status" value="1"/>
</dbReference>
<sequence>MDPNQQAGQPSSSTKVERKIIEKNRRNKMKSLYSKLNSLLPNYNPKEALPLPDQIDDAINYINSLKTDLKLAKEKKESLMRRKRSRSGCSSSSGAKGSIKSPNIEIHENGSSLQVIVTCGVDDKFIFYEILRILHEDHVEVISANSSLVGDSVIHVVHAENLQSLFQFGATNVGERLKRFVKGSVREMQIIEPQLWDFEIGNETWDLNAVVNKCLPNLQ</sequence>
<dbReference type="PANTHER" id="PTHR13935">
    <property type="entry name" value="ACHAETE-SCUTE TRANSCRIPTION FACTOR-RELATED"/>
    <property type="match status" value="1"/>
</dbReference>
<keyword evidence="2" id="KW-0805">Transcription regulation</keyword>
<gene>
    <name evidence="7" type="ORF">VFH_I047600</name>
</gene>
<dbReference type="GO" id="GO:0000981">
    <property type="term" value="F:DNA-binding transcription factor activity, RNA polymerase II-specific"/>
    <property type="evidence" value="ECO:0007669"/>
    <property type="project" value="TreeGrafter"/>
</dbReference>
<dbReference type="Pfam" id="PF00010">
    <property type="entry name" value="HLH"/>
    <property type="match status" value="1"/>
</dbReference>
<evidence type="ECO:0000313" key="8">
    <source>
        <dbReference type="Proteomes" id="UP001157006"/>
    </source>
</evidence>
<dbReference type="SUPFAM" id="SSF47459">
    <property type="entry name" value="HLH, helix-loop-helix DNA-binding domain"/>
    <property type="match status" value="1"/>
</dbReference>
<evidence type="ECO:0000256" key="3">
    <source>
        <dbReference type="ARBA" id="ARBA00023163"/>
    </source>
</evidence>
<dbReference type="Proteomes" id="UP001157006">
    <property type="component" value="Chromosome 1S"/>
</dbReference>
<accession>A0AAV0Z552</accession>
<dbReference type="GO" id="GO:0000977">
    <property type="term" value="F:RNA polymerase II transcription regulatory region sequence-specific DNA binding"/>
    <property type="evidence" value="ECO:0007669"/>
    <property type="project" value="TreeGrafter"/>
</dbReference>
<keyword evidence="4" id="KW-0539">Nucleus</keyword>
<dbReference type="InterPro" id="IPR015660">
    <property type="entry name" value="MASH1/Ascl1a-like"/>
</dbReference>
<dbReference type="FunFam" id="4.10.280.10:FF:000103">
    <property type="entry name" value="Transcription factor bHLH162"/>
    <property type="match status" value="1"/>
</dbReference>
<keyword evidence="3" id="KW-0804">Transcription</keyword>
<dbReference type="AlphaFoldDB" id="A0AAV0Z552"/>
<dbReference type="GO" id="GO:0090575">
    <property type="term" value="C:RNA polymerase II transcription regulator complex"/>
    <property type="evidence" value="ECO:0007669"/>
    <property type="project" value="TreeGrafter"/>
</dbReference>
<protein>
    <recommendedName>
        <fullName evidence="6">BHLH domain-containing protein</fullName>
    </recommendedName>
</protein>
<dbReference type="PANTHER" id="PTHR13935:SF63">
    <property type="entry name" value="BHLH DOMAIN-CONTAINING PROTEIN"/>
    <property type="match status" value="1"/>
</dbReference>
<evidence type="ECO:0000256" key="2">
    <source>
        <dbReference type="ARBA" id="ARBA00023015"/>
    </source>
</evidence>
<evidence type="ECO:0000259" key="6">
    <source>
        <dbReference type="PROSITE" id="PS50888"/>
    </source>
</evidence>
<comment type="subcellular location">
    <subcellularLocation>
        <location evidence="1">Nucleus</location>
    </subcellularLocation>
</comment>
<proteinExistence type="predicted"/>
<dbReference type="InterPro" id="IPR011598">
    <property type="entry name" value="bHLH_dom"/>
</dbReference>
<feature type="compositionally biased region" description="Low complexity" evidence="5">
    <location>
        <begin position="87"/>
        <end position="101"/>
    </location>
</feature>
<dbReference type="SMART" id="SM00353">
    <property type="entry name" value="HLH"/>
    <property type="match status" value="1"/>
</dbReference>
<evidence type="ECO:0000256" key="1">
    <source>
        <dbReference type="ARBA" id="ARBA00004123"/>
    </source>
</evidence>
<feature type="compositionally biased region" description="Polar residues" evidence="5">
    <location>
        <begin position="1"/>
        <end position="14"/>
    </location>
</feature>
<feature type="region of interest" description="Disordered" evidence="5">
    <location>
        <begin position="1"/>
        <end position="24"/>
    </location>
</feature>
<feature type="compositionally biased region" description="Basic and acidic residues" evidence="5">
    <location>
        <begin position="15"/>
        <end position="24"/>
    </location>
</feature>
<dbReference type="Gene3D" id="4.10.280.10">
    <property type="entry name" value="Helix-loop-helix DNA-binding domain"/>
    <property type="match status" value="1"/>
</dbReference>
<evidence type="ECO:0000256" key="5">
    <source>
        <dbReference type="SAM" id="MobiDB-lite"/>
    </source>
</evidence>
<name>A0AAV0Z552_VICFA</name>
<dbReference type="GO" id="GO:0046983">
    <property type="term" value="F:protein dimerization activity"/>
    <property type="evidence" value="ECO:0007669"/>
    <property type="project" value="InterPro"/>
</dbReference>
<dbReference type="InterPro" id="IPR036638">
    <property type="entry name" value="HLH_DNA-bd_sf"/>
</dbReference>
<keyword evidence="8" id="KW-1185">Reference proteome</keyword>
<evidence type="ECO:0000256" key="4">
    <source>
        <dbReference type="ARBA" id="ARBA00023242"/>
    </source>
</evidence>